<keyword evidence="9" id="KW-1185">Reference proteome</keyword>
<evidence type="ECO:0000256" key="2">
    <source>
        <dbReference type="ARBA" id="ARBA00022475"/>
    </source>
</evidence>
<accession>A0A829YL00</accession>
<feature type="transmembrane region" description="Helical" evidence="6">
    <location>
        <begin position="179"/>
        <end position="197"/>
    </location>
</feature>
<gene>
    <name evidence="8" type="ORF">GCM10011487_54280</name>
</gene>
<protein>
    <recommendedName>
        <fullName evidence="7">VTT domain-containing protein</fullName>
    </recommendedName>
</protein>
<dbReference type="Proteomes" id="UP000445000">
    <property type="component" value="Unassembled WGS sequence"/>
</dbReference>
<keyword evidence="2" id="KW-1003">Cell membrane</keyword>
<name>A0A829YL00_9GAMM</name>
<evidence type="ECO:0000256" key="4">
    <source>
        <dbReference type="ARBA" id="ARBA00022989"/>
    </source>
</evidence>
<organism evidence="8 9">
    <name type="scientific">Steroidobacter agaridevorans</name>
    <dbReference type="NCBI Taxonomy" id="2695856"/>
    <lineage>
        <taxon>Bacteria</taxon>
        <taxon>Pseudomonadati</taxon>
        <taxon>Pseudomonadota</taxon>
        <taxon>Gammaproteobacteria</taxon>
        <taxon>Steroidobacterales</taxon>
        <taxon>Steroidobacteraceae</taxon>
        <taxon>Steroidobacter</taxon>
    </lineage>
</organism>
<dbReference type="InterPro" id="IPR051311">
    <property type="entry name" value="DedA_domain"/>
</dbReference>
<dbReference type="PROSITE" id="PS51257">
    <property type="entry name" value="PROKAR_LIPOPROTEIN"/>
    <property type="match status" value="1"/>
</dbReference>
<evidence type="ECO:0000259" key="7">
    <source>
        <dbReference type="Pfam" id="PF09335"/>
    </source>
</evidence>
<reference evidence="9" key="1">
    <citation type="submission" date="2020-01" db="EMBL/GenBank/DDBJ databases">
        <title>'Steroidobacter agaridevorans' sp. nov., agar-degrading bacteria isolated from rhizosphere soils.</title>
        <authorList>
            <person name="Ikenaga M."/>
            <person name="Kataoka M."/>
            <person name="Murouchi A."/>
            <person name="Katsuragi S."/>
            <person name="Sakai M."/>
        </authorList>
    </citation>
    <scope>NUCLEOTIDE SEQUENCE [LARGE SCALE GENOMIC DNA]</scope>
    <source>
        <strain evidence="9">YU21-B</strain>
    </source>
</reference>
<evidence type="ECO:0000256" key="6">
    <source>
        <dbReference type="SAM" id="Phobius"/>
    </source>
</evidence>
<feature type="domain" description="VTT" evidence="7">
    <location>
        <begin position="61"/>
        <end position="175"/>
    </location>
</feature>
<feature type="transmembrane region" description="Helical" evidence="6">
    <location>
        <begin position="39"/>
        <end position="58"/>
    </location>
</feature>
<evidence type="ECO:0000256" key="1">
    <source>
        <dbReference type="ARBA" id="ARBA00004651"/>
    </source>
</evidence>
<dbReference type="EMBL" id="BLJN01000006">
    <property type="protein sequence ID" value="GFE83428.1"/>
    <property type="molecule type" value="Genomic_DNA"/>
</dbReference>
<dbReference type="PANTHER" id="PTHR42709:SF6">
    <property type="entry name" value="UNDECAPRENYL PHOSPHATE TRANSPORTER A"/>
    <property type="match status" value="1"/>
</dbReference>
<evidence type="ECO:0000256" key="3">
    <source>
        <dbReference type="ARBA" id="ARBA00022692"/>
    </source>
</evidence>
<dbReference type="GO" id="GO:0005886">
    <property type="term" value="C:plasma membrane"/>
    <property type="evidence" value="ECO:0007669"/>
    <property type="project" value="UniProtKB-SubCell"/>
</dbReference>
<proteinExistence type="predicted"/>
<evidence type="ECO:0000313" key="9">
    <source>
        <dbReference type="Proteomes" id="UP000445000"/>
    </source>
</evidence>
<keyword evidence="5 6" id="KW-0472">Membrane</keyword>
<evidence type="ECO:0000313" key="8">
    <source>
        <dbReference type="EMBL" id="GFE83428.1"/>
    </source>
</evidence>
<comment type="caution">
    <text evidence="8">The sequence shown here is derived from an EMBL/GenBank/DDBJ whole genome shotgun (WGS) entry which is preliminary data.</text>
</comment>
<keyword evidence="3 6" id="KW-0812">Transmembrane</keyword>
<dbReference type="PANTHER" id="PTHR42709">
    <property type="entry name" value="ALKALINE PHOSPHATASE LIKE PROTEIN"/>
    <property type="match status" value="1"/>
</dbReference>
<dbReference type="Pfam" id="PF09335">
    <property type="entry name" value="VTT_dom"/>
    <property type="match status" value="1"/>
</dbReference>
<evidence type="ECO:0000256" key="5">
    <source>
        <dbReference type="ARBA" id="ARBA00023136"/>
    </source>
</evidence>
<feature type="transmembrane region" description="Helical" evidence="6">
    <location>
        <begin position="64"/>
        <end position="96"/>
    </location>
</feature>
<keyword evidence="4 6" id="KW-1133">Transmembrane helix</keyword>
<sequence length="212" mass="21799">MLKIAFAGTLTAAIFLLLFALACWLRIDVLIDTAWLADLDSTIAAVACVALLIADAVLPAPSSLLLIALGALLGKVLGAAAGFFGTMGGAALAFWIGRKGSVLFARIGGNTTSAQLQSYLNRFGVVTVIATRPIPVVAETVAVLAGASGMEWGRFLLGAALGNFPIAIVYSILGSSAATNRMLLVALIGIATALSLFRSRLKEAGKVEARLP</sequence>
<feature type="transmembrane region" description="Helical" evidence="6">
    <location>
        <begin position="155"/>
        <end position="173"/>
    </location>
</feature>
<dbReference type="AlphaFoldDB" id="A0A829YL00"/>
<comment type="subcellular location">
    <subcellularLocation>
        <location evidence="1">Cell membrane</location>
        <topology evidence="1">Multi-pass membrane protein</topology>
    </subcellularLocation>
</comment>
<dbReference type="InterPro" id="IPR032816">
    <property type="entry name" value="VTT_dom"/>
</dbReference>
<feature type="transmembrane region" description="Helical" evidence="6">
    <location>
        <begin position="6"/>
        <end position="27"/>
    </location>
</feature>